<dbReference type="InterPro" id="IPR041033">
    <property type="entry name" value="SpaA_PFL_dom_1"/>
</dbReference>
<protein>
    <submittedName>
        <fullName evidence="2">Transthyretin-like protein</fullName>
    </submittedName>
</protein>
<dbReference type="Proteomes" id="UP000095594">
    <property type="component" value="Unassembled WGS sequence"/>
</dbReference>
<proteinExistence type="predicted"/>
<name>A0A174J1D5_9CLOT</name>
<sequence length="185" mass="21841">MKIRIDDDYDKDDLEKFNIIANDYKNRNDEQQDDILKGNVIEATFQEVEMDNKDCSKDYSKEYYKDYENYYMNYEERENNDEDEEGLGKITVISRLANKNRTLISSAKINLYVLNGVSPKLVETKYTDKNGQVVFENLKRGSYRVIAIVDRKYFEKPTYSPWNEVTIDKSTIETTIEVMNKIKSV</sequence>
<dbReference type="Pfam" id="PF17802">
    <property type="entry name" value="SpaA"/>
    <property type="match status" value="1"/>
</dbReference>
<evidence type="ECO:0000313" key="3">
    <source>
        <dbReference type="Proteomes" id="UP000095594"/>
    </source>
</evidence>
<dbReference type="EMBL" id="CYZX01000019">
    <property type="protein sequence ID" value="CUO91398.1"/>
    <property type="molecule type" value="Genomic_DNA"/>
</dbReference>
<gene>
    <name evidence="2" type="ORF">ERS852471_02593</name>
</gene>
<dbReference type="RefSeq" id="WP_055267195.1">
    <property type="nucleotide sequence ID" value="NZ_CABIXQ010000019.1"/>
</dbReference>
<dbReference type="Gene3D" id="2.60.40.10">
    <property type="entry name" value="Immunoglobulins"/>
    <property type="match status" value="1"/>
</dbReference>
<feature type="domain" description="SpaA-like prealbumin fold" evidence="1">
    <location>
        <begin position="97"/>
        <end position="181"/>
    </location>
</feature>
<evidence type="ECO:0000313" key="2">
    <source>
        <dbReference type="EMBL" id="CUO91398.1"/>
    </source>
</evidence>
<dbReference type="InterPro" id="IPR013783">
    <property type="entry name" value="Ig-like_fold"/>
</dbReference>
<accession>A0A174J1D5</accession>
<dbReference type="SUPFAM" id="SSF49478">
    <property type="entry name" value="Cna protein B-type domain"/>
    <property type="match status" value="1"/>
</dbReference>
<organism evidence="2 3">
    <name type="scientific">Clostridium disporicum</name>
    <dbReference type="NCBI Taxonomy" id="84024"/>
    <lineage>
        <taxon>Bacteria</taxon>
        <taxon>Bacillati</taxon>
        <taxon>Bacillota</taxon>
        <taxon>Clostridia</taxon>
        <taxon>Eubacteriales</taxon>
        <taxon>Clostridiaceae</taxon>
        <taxon>Clostridium</taxon>
    </lineage>
</organism>
<reference evidence="2 3" key="1">
    <citation type="submission" date="2015-09" db="EMBL/GenBank/DDBJ databases">
        <authorList>
            <consortium name="Pathogen Informatics"/>
        </authorList>
    </citation>
    <scope>NUCLEOTIDE SEQUENCE [LARGE SCALE GENOMIC DNA]</scope>
    <source>
        <strain evidence="2 3">2789STDY5834856</strain>
    </source>
</reference>
<evidence type="ECO:0000259" key="1">
    <source>
        <dbReference type="Pfam" id="PF17802"/>
    </source>
</evidence>
<dbReference type="AlphaFoldDB" id="A0A174J1D5"/>
<dbReference type="OrthoDB" id="1936994at2"/>